<name>A0A4P8IRQ6_9BURK</name>
<keyword evidence="2" id="KW-1185">Reference proteome</keyword>
<gene>
    <name evidence="1" type="ORF">FAZ95_06740</name>
</gene>
<accession>A0A4P8IRQ6</accession>
<dbReference type="Proteomes" id="UP000298656">
    <property type="component" value="Chromosome 1"/>
</dbReference>
<dbReference type="KEGG" id="tvl:FAZ95_06740"/>
<organism evidence="1 2">
    <name type="scientific">Trinickia violacea</name>
    <dbReference type="NCBI Taxonomy" id="2571746"/>
    <lineage>
        <taxon>Bacteria</taxon>
        <taxon>Pseudomonadati</taxon>
        <taxon>Pseudomonadota</taxon>
        <taxon>Betaproteobacteria</taxon>
        <taxon>Burkholderiales</taxon>
        <taxon>Burkholderiaceae</taxon>
        <taxon>Trinickia</taxon>
    </lineage>
</organism>
<proteinExistence type="predicted"/>
<reference evidence="1 2" key="1">
    <citation type="submission" date="2019-05" db="EMBL/GenBank/DDBJ databases">
        <title>Burkholderia sp. DHOD12, isolated from subtropical forest soil.</title>
        <authorList>
            <person name="Gao Z.-H."/>
            <person name="Qiu L.-H."/>
        </authorList>
    </citation>
    <scope>NUCLEOTIDE SEQUENCE [LARGE SCALE GENOMIC DNA]</scope>
    <source>
        <strain evidence="1 2">DHOD12</strain>
    </source>
</reference>
<evidence type="ECO:0000313" key="2">
    <source>
        <dbReference type="Proteomes" id="UP000298656"/>
    </source>
</evidence>
<protein>
    <submittedName>
        <fullName evidence="1">Uncharacterized protein</fullName>
    </submittedName>
</protein>
<evidence type="ECO:0000313" key="1">
    <source>
        <dbReference type="EMBL" id="QCP51672.1"/>
    </source>
</evidence>
<dbReference type="EMBL" id="CP040077">
    <property type="protein sequence ID" value="QCP51672.1"/>
    <property type="molecule type" value="Genomic_DNA"/>
</dbReference>
<sequence length="66" mass="6827">MPATSTPAAPKPTEPKHALDIVALARGVGMLITLDGCIGNAQYQSVFGSLTSLERFAQAVRESVAA</sequence>
<dbReference type="OrthoDB" id="9134529at2"/>
<dbReference type="AlphaFoldDB" id="A0A4P8IRQ6"/>